<protein>
    <recommendedName>
        <fullName evidence="3">HTH marR-type domain-containing protein</fullName>
    </recommendedName>
</protein>
<keyword evidence="2" id="KW-1185">Reference proteome</keyword>
<gene>
    <name evidence="1" type="ORF">AWY79_17975</name>
</gene>
<proteinExistence type="predicted"/>
<name>A0ABN4M3H1_9BACT</name>
<reference evidence="1 2" key="1">
    <citation type="journal article" date="2016" name="Front. Microbiol.">
        <title>Genome Sequence of the Piezophilic, Mesophilic Sulfate-Reducing Bacterium Desulfovibrio indicus J2T.</title>
        <authorList>
            <person name="Cao J."/>
            <person name="Maignien L."/>
            <person name="Shao Z."/>
            <person name="Alain K."/>
            <person name="Jebbar M."/>
        </authorList>
    </citation>
    <scope>NUCLEOTIDE SEQUENCE [LARGE SCALE GENOMIC DNA]</scope>
    <source>
        <strain evidence="1 2">J2</strain>
    </source>
</reference>
<sequence>MINLFSVDPAPDDTPESLNERLADFCDFFLGVCLDQIQFMTKQLRLEKIEQRIEWFVRERSQRSTKLPLKASRLLRAAFMQGQIPRGQAPEILNTSETSSRRIVRQLLDEGLLTSESHRAPLKVAFSIHVMPYYFPSLYRPDILGPEYVEMLGSDLPDM</sequence>
<evidence type="ECO:0008006" key="3">
    <source>
        <dbReference type="Google" id="ProtNLM"/>
    </source>
</evidence>
<organism evidence="1 2">
    <name type="scientific">Pseudodesulfovibrio indicus</name>
    <dbReference type="NCBI Taxonomy" id="1716143"/>
    <lineage>
        <taxon>Bacteria</taxon>
        <taxon>Pseudomonadati</taxon>
        <taxon>Thermodesulfobacteriota</taxon>
        <taxon>Desulfovibrionia</taxon>
        <taxon>Desulfovibrionales</taxon>
        <taxon>Desulfovibrionaceae</taxon>
    </lineage>
</organism>
<evidence type="ECO:0000313" key="2">
    <source>
        <dbReference type="Proteomes" id="UP000055611"/>
    </source>
</evidence>
<dbReference type="EMBL" id="CP014206">
    <property type="protein sequence ID" value="AMK12853.1"/>
    <property type="molecule type" value="Genomic_DNA"/>
</dbReference>
<evidence type="ECO:0000313" key="1">
    <source>
        <dbReference type="EMBL" id="AMK12853.1"/>
    </source>
</evidence>
<accession>A0ABN4M3H1</accession>
<dbReference type="Proteomes" id="UP000055611">
    <property type="component" value="Chromosome"/>
</dbReference>